<dbReference type="GO" id="GO:0052621">
    <property type="term" value="F:diguanylate cyclase activity"/>
    <property type="evidence" value="ECO:0007669"/>
    <property type="project" value="TreeGrafter"/>
</dbReference>
<dbReference type="Pfam" id="PF13426">
    <property type="entry name" value="PAS_9"/>
    <property type="match status" value="1"/>
</dbReference>
<feature type="transmembrane region" description="Helical" evidence="6">
    <location>
        <begin position="38"/>
        <end position="56"/>
    </location>
</feature>
<sequence length="502" mass="55312">MLKDFGTNLAILISCFLIIGHIYKGKLVVPQSPIRIRLVYGGLLGMVGVLLMLYAIRVSPSVVADLRHIVIVLSAFFGGMPAALASAVIIAVGRVGLYGVSAASLTAAFFAILIGIGCGALSYFRMQPWSRIILLNFYGIVVATSSLYMNLPDTSLLMQVAMYQWPISLMGGILSYLVMTYIRRTNHLLYELEESEERYRRLVQLSPDGVLVVSEGRVVLANDAALKLLGLEKREQLLGKPLYTFTKEEWRAEACRDTYAHKHMESVTDLIETRFRRQDGSEVDVETASTWISYRGEPAQLIHFRDITLRKRAEEQLMSANQLLRDLTNMDGLTGVANRRCFDERIRAEWEACQSSGVPFSLIMFDLDYFKMYNDTYGHQPGDRCLREAAGAAAAAVSALKLQGAMVARYGGEEFAVLLPGTDADRALGIAEDVRERIVSLAIPHSGSKASSVVTVSVGVSTLLPAEAISPENAIERADQALYEAKKAGRNCVRMASQTPFC</sequence>
<dbReference type="GO" id="GO:0071555">
    <property type="term" value="P:cell wall organization"/>
    <property type="evidence" value="ECO:0007669"/>
    <property type="project" value="InterPro"/>
</dbReference>
<organism evidence="9 10">
    <name type="scientific">Brevibacillus borstelensis AK1</name>
    <dbReference type="NCBI Taxonomy" id="1300222"/>
    <lineage>
        <taxon>Bacteria</taxon>
        <taxon>Bacillati</taxon>
        <taxon>Bacillota</taxon>
        <taxon>Bacilli</taxon>
        <taxon>Bacillales</taxon>
        <taxon>Paenibacillaceae</taxon>
        <taxon>Brevibacillus</taxon>
    </lineage>
</organism>
<evidence type="ECO:0000256" key="2">
    <source>
        <dbReference type="ARBA" id="ARBA00022475"/>
    </source>
</evidence>
<evidence type="ECO:0000259" key="7">
    <source>
        <dbReference type="PROSITE" id="PS50112"/>
    </source>
</evidence>
<dbReference type="Gene3D" id="3.30.70.270">
    <property type="match status" value="1"/>
</dbReference>
<dbReference type="PATRIC" id="fig|1300222.3.peg.3758"/>
<dbReference type="SMART" id="SM00091">
    <property type="entry name" value="PAS"/>
    <property type="match status" value="1"/>
</dbReference>
<feature type="transmembrane region" description="Helical" evidence="6">
    <location>
        <begin position="133"/>
        <end position="151"/>
    </location>
</feature>
<dbReference type="Proteomes" id="UP000012081">
    <property type="component" value="Unassembled WGS sequence"/>
</dbReference>
<dbReference type="SUPFAM" id="SSF55785">
    <property type="entry name" value="PYP-like sensor domain (PAS domain)"/>
    <property type="match status" value="1"/>
</dbReference>
<evidence type="ECO:0000256" key="4">
    <source>
        <dbReference type="ARBA" id="ARBA00022989"/>
    </source>
</evidence>
<dbReference type="InterPro" id="IPR035965">
    <property type="entry name" value="PAS-like_dom_sf"/>
</dbReference>
<name>M8E7M2_9BACL</name>
<dbReference type="FunFam" id="3.30.70.270:FF:000001">
    <property type="entry name" value="Diguanylate cyclase domain protein"/>
    <property type="match status" value="1"/>
</dbReference>
<accession>M8E7M2</accession>
<evidence type="ECO:0000313" key="10">
    <source>
        <dbReference type="Proteomes" id="UP000012081"/>
    </source>
</evidence>
<keyword evidence="10" id="KW-1185">Reference proteome</keyword>
<reference evidence="9 10" key="1">
    <citation type="submission" date="2013-03" db="EMBL/GenBank/DDBJ databases">
        <title>Assembly of a new bacterial strain Brevibacillus borstelensis AK1.</title>
        <authorList>
            <person name="Rajan I."/>
            <person name="PoliReddy D."/>
            <person name="Sugumar T."/>
            <person name="Rathinam K."/>
            <person name="Alqarawi S."/>
            <person name="Khalil A.B."/>
            <person name="Sivakumar N."/>
        </authorList>
    </citation>
    <scope>NUCLEOTIDE SEQUENCE [LARGE SCALE GENOMIC DNA]</scope>
    <source>
        <strain evidence="9 10">AK1</strain>
    </source>
</reference>
<dbReference type="GO" id="GO:0005886">
    <property type="term" value="C:plasma membrane"/>
    <property type="evidence" value="ECO:0007669"/>
    <property type="project" value="UniProtKB-SubCell"/>
</dbReference>
<evidence type="ECO:0000256" key="6">
    <source>
        <dbReference type="SAM" id="Phobius"/>
    </source>
</evidence>
<dbReference type="SUPFAM" id="SSF55073">
    <property type="entry name" value="Nucleotide cyclase"/>
    <property type="match status" value="1"/>
</dbReference>
<dbReference type="InterPro" id="IPR011620">
    <property type="entry name" value="Sig_transdc_His_kinase_LytS_TM"/>
</dbReference>
<keyword evidence="5 6" id="KW-0472">Membrane</keyword>
<feature type="domain" description="GGDEF" evidence="8">
    <location>
        <begin position="358"/>
        <end position="498"/>
    </location>
</feature>
<protein>
    <submittedName>
        <fullName evidence="9">Putative signaling protein</fullName>
    </submittedName>
</protein>
<dbReference type="RefSeq" id="WP_003389918.1">
    <property type="nucleotide sequence ID" value="NZ_APBN01000008.1"/>
</dbReference>
<dbReference type="CDD" id="cd01949">
    <property type="entry name" value="GGDEF"/>
    <property type="match status" value="1"/>
</dbReference>
<evidence type="ECO:0000256" key="1">
    <source>
        <dbReference type="ARBA" id="ARBA00004651"/>
    </source>
</evidence>
<gene>
    <name evidence="9" type="ORF">I532_17918</name>
</gene>
<dbReference type="AlphaFoldDB" id="M8E7M2"/>
<dbReference type="NCBIfam" id="TIGR00229">
    <property type="entry name" value="sensory_box"/>
    <property type="match status" value="1"/>
</dbReference>
<dbReference type="CDD" id="cd00130">
    <property type="entry name" value="PAS"/>
    <property type="match status" value="1"/>
</dbReference>
<evidence type="ECO:0000313" key="9">
    <source>
        <dbReference type="EMBL" id="EMT51455.1"/>
    </source>
</evidence>
<dbReference type="SMART" id="SM00267">
    <property type="entry name" value="GGDEF"/>
    <property type="match status" value="1"/>
</dbReference>
<feature type="domain" description="PAS" evidence="7">
    <location>
        <begin position="195"/>
        <end position="235"/>
    </location>
</feature>
<dbReference type="Gene3D" id="3.30.450.20">
    <property type="entry name" value="PAS domain"/>
    <property type="match status" value="1"/>
</dbReference>
<dbReference type="InterPro" id="IPR043128">
    <property type="entry name" value="Rev_trsase/Diguanyl_cyclase"/>
</dbReference>
<dbReference type="InterPro" id="IPR000014">
    <property type="entry name" value="PAS"/>
</dbReference>
<dbReference type="InterPro" id="IPR050469">
    <property type="entry name" value="Diguanylate_Cyclase"/>
</dbReference>
<evidence type="ECO:0000259" key="8">
    <source>
        <dbReference type="PROSITE" id="PS50887"/>
    </source>
</evidence>
<feature type="transmembrane region" description="Helical" evidence="6">
    <location>
        <begin position="5"/>
        <end position="23"/>
    </location>
</feature>
<dbReference type="EMBL" id="APBN01000008">
    <property type="protein sequence ID" value="EMT51455.1"/>
    <property type="molecule type" value="Genomic_DNA"/>
</dbReference>
<dbReference type="PANTHER" id="PTHR45138">
    <property type="entry name" value="REGULATORY COMPONENTS OF SENSORY TRANSDUCTION SYSTEM"/>
    <property type="match status" value="1"/>
</dbReference>
<dbReference type="Pfam" id="PF07694">
    <property type="entry name" value="5TM-5TMR_LYT"/>
    <property type="match status" value="1"/>
</dbReference>
<evidence type="ECO:0000256" key="3">
    <source>
        <dbReference type="ARBA" id="ARBA00022692"/>
    </source>
</evidence>
<comment type="caution">
    <text evidence="9">The sequence shown here is derived from an EMBL/GenBank/DDBJ whole genome shotgun (WGS) entry which is preliminary data.</text>
</comment>
<dbReference type="InterPro" id="IPR000160">
    <property type="entry name" value="GGDEF_dom"/>
</dbReference>
<dbReference type="GO" id="GO:0000155">
    <property type="term" value="F:phosphorelay sensor kinase activity"/>
    <property type="evidence" value="ECO:0007669"/>
    <property type="project" value="InterPro"/>
</dbReference>
<dbReference type="NCBIfam" id="TIGR00254">
    <property type="entry name" value="GGDEF"/>
    <property type="match status" value="1"/>
</dbReference>
<comment type="subcellular location">
    <subcellularLocation>
        <location evidence="1">Cell membrane</location>
        <topology evidence="1">Multi-pass membrane protein</topology>
    </subcellularLocation>
</comment>
<feature type="transmembrane region" description="Helical" evidence="6">
    <location>
        <begin position="68"/>
        <end position="92"/>
    </location>
</feature>
<dbReference type="GO" id="GO:1902201">
    <property type="term" value="P:negative regulation of bacterial-type flagellum-dependent cell motility"/>
    <property type="evidence" value="ECO:0007669"/>
    <property type="project" value="TreeGrafter"/>
</dbReference>
<feature type="transmembrane region" description="Helical" evidence="6">
    <location>
        <begin position="163"/>
        <end position="182"/>
    </location>
</feature>
<dbReference type="PROSITE" id="PS51257">
    <property type="entry name" value="PROKAR_LIPOPROTEIN"/>
    <property type="match status" value="1"/>
</dbReference>
<dbReference type="GO" id="GO:0043709">
    <property type="term" value="P:cell adhesion involved in single-species biofilm formation"/>
    <property type="evidence" value="ECO:0007669"/>
    <property type="project" value="TreeGrafter"/>
</dbReference>
<keyword evidence="4 6" id="KW-1133">Transmembrane helix</keyword>
<dbReference type="STRING" id="1300222.I532_17918"/>
<dbReference type="InterPro" id="IPR029787">
    <property type="entry name" value="Nucleotide_cyclase"/>
</dbReference>
<proteinExistence type="predicted"/>
<dbReference type="OrthoDB" id="9759607at2"/>
<keyword evidence="2" id="KW-1003">Cell membrane</keyword>
<dbReference type="PANTHER" id="PTHR45138:SF9">
    <property type="entry name" value="DIGUANYLATE CYCLASE DGCM-RELATED"/>
    <property type="match status" value="1"/>
</dbReference>
<evidence type="ECO:0000256" key="5">
    <source>
        <dbReference type="ARBA" id="ARBA00023136"/>
    </source>
</evidence>
<feature type="transmembrane region" description="Helical" evidence="6">
    <location>
        <begin position="98"/>
        <end position="121"/>
    </location>
</feature>
<dbReference type="PROSITE" id="PS50887">
    <property type="entry name" value="GGDEF"/>
    <property type="match status" value="1"/>
</dbReference>
<keyword evidence="3 6" id="KW-0812">Transmembrane</keyword>
<dbReference type="Pfam" id="PF00990">
    <property type="entry name" value="GGDEF"/>
    <property type="match status" value="1"/>
</dbReference>
<dbReference type="PROSITE" id="PS50112">
    <property type="entry name" value="PAS"/>
    <property type="match status" value="1"/>
</dbReference>